<feature type="domain" description="N-acetyltransferase" evidence="1">
    <location>
        <begin position="2"/>
        <end position="145"/>
    </location>
</feature>
<gene>
    <name evidence="2" type="ORF">LRS13_20255</name>
</gene>
<evidence type="ECO:0000259" key="1">
    <source>
        <dbReference type="PROSITE" id="PS51186"/>
    </source>
</evidence>
<keyword evidence="3" id="KW-1185">Reference proteome</keyword>
<dbReference type="PROSITE" id="PS51186">
    <property type="entry name" value="GNAT"/>
    <property type="match status" value="1"/>
</dbReference>
<dbReference type="RefSeq" id="WP_353863508.1">
    <property type="nucleotide sequence ID" value="NZ_CP088295.1"/>
</dbReference>
<proteinExistence type="predicted"/>
<organism evidence="2 3">
    <name type="scientific">Svornostia abyssi</name>
    <dbReference type="NCBI Taxonomy" id="2898438"/>
    <lineage>
        <taxon>Bacteria</taxon>
        <taxon>Bacillati</taxon>
        <taxon>Actinomycetota</taxon>
        <taxon>Thermoleophilia</taxon>
        <taxon>Solirubrobacterales</taxon>
        <taxon>Baekduiaceae</taxon>
        <taxon>Svornostia</taxon>
    </lineage>
</organism>
<evidence type="ECO:0000313" key="2">
    <source>
        <dbReference type="EMBL" id="UUY02988.1"/>
    </source>
</evidence>
<dbReference type="InterPro" id="IPR000182">
    <property type="entry name" value="GNAT_dom"/>
</dbReference>
<reference evidence="3" key="1">
    <citation type="submission" date="2021-11" db="EMBL/GenBank/DDBJ databases">
        <title>Cultivation dependent microbiological survey of springs from the worlds oldest radium mine currently devoted to the extraction of radon-saturated water.</title>
        <authorList>
            <person name="Kapinusova G."/>
            <person name="Smrhova T."/>
            <person name="Strejcek M."/>
            <person name="Suman J."/>
            <person name="Jani K."/>
            <person name="Pajer P."/>
            <person name="Uhlik O."/>
        </authorList>
    </citation>
    <scope>NUCLEOTIDE SEQUENCE [LARGE SCALE GENOMIC DNA]</scope>
    <source>
        <strain evidence="3">J379</strain>
    </source>
</reference>
<dbReference type="Proteomes" id="UP001058860">
    <property type="component" value="Chromosome"/>
</dbReference>
<sequence length="145" mass="15706">MPEVRELASGESHLAAPALLELRPHLETVEALTARVDALRPGGYRLVGSFEPGDPVAAAVGGFRIADNLVLGRHLYVDDLVTRAALRGRGHADAVMAWIEAEARGEGCAVLHLDSGVQAERAAAHRFYFRHGMRIASYHFSRALD</sequence>
<dbReference type="CDD" id="cd04301">
    <property type="entry name" value="NAT_SF"/>
    <property type="match status" value="1"/>
</dbReference>
<dbReference type="EMBL" id="CP088295">
    <property type="protein sequence ID" value="UUY02988.1"/>
    <property type="molecule type" value="Genomic_DNA"/>
</dbReference>
<dbReference type="SUPFAM" id="SSF55729">
    <property type="entry name" value="Acyl-CoA N-acyltransferases (Nat)"/>
    <property type="match status" value="1"/>
</dbReference>
<dbReference type="Pfam" id="PF00583">
    <property type="entry name" value="Acetyltransf_1"/>
    <property type="match status" value="1"/>
</dbReference>
<dbReference type="Gene3D" id="3.40.630.30">
    <property type="match status" value="1"/>
</dbReference>
<name>A0ABY5PEE3_9ACTN</name>
<accession>A0ABY5PEE3</accession>
<protein>
    <submittedName>
        <fullName evidence="2">GNAT family N-acetyltransferase</fullName>
    </submittedName>
</protein>
<evidence type="ECO:0000313" key="3">
    <source>
        <dbReference type="Proteomes" id="UP001058860"/>
    </source>
</evidence>
<dbReference type="InterPro" id="IPR016181">
    <property type="entry name" value="Acyl_CoA_acyltransferase"/>
</dbReference>